<keyword evidence="4 7" id="KW-0274">FAD</keyword>
<comment type="similarity">
    <text evidence="2 7">Belongs to the acyl-CoA dehydrogenase family.</text>
</comment>
<evidence type="ECO:0000256" key="4">
    <source>
        <dbReference type="ARBA" id="ARBA00022827"/>
    </source>
</evidence>
<dbReference type="Pfam" id="PF02770">
    <property type="entry name" value="Acyl-CoA_dh_M"/>
    <property type="match status" value="1"/>
</dbReference>
<evidence type="ECO:0000256" key="5">
    <source>
        <dbReference type="ARBA" id="ARBA00023002"/>
    </source>
</evidence>
<dbReference type="AlphaFoldDB" id="A0A975M4N6"/>
<evidence type="ECO:0000313" key="12">
    <source>
        <dbReference type="EMBL" id="QWC09810.1"/>
    </source>
</evidence>
<feature type="domain" description="Acyl-CoA dehydrogenase/oxidase N-terminal" evidence="11">
    <location>
        <begin position="94"/>
        <end position="181"/>
    </location>
</feature>
<dbReference type="Gene3D" id="1.10.540.10">
    <property type="entry name" value="Acyl-CoA dehydrogenase/oxidase, N-terminal domain"/>
    <property type="match status" value="1"/>
</dbReference>
<evidence type="ECO:0000313" key="13">
    <source>
        <dbReference type="Proteomes" id="UP000676885"/>
    </source>
</evidence>
<evidence type="ECO:0000259" key="10">
    <source>
        <dbReference type="Pfam" id="PF02770"/>
    </source>
</evidence>
<feature type="compositionally biased region" description="Basic and acidic residues" evidence="8">
    <location>
        <begin position="16"/>
        <end position="27"/>
    </location>
</feature>
<keyword evidence="3 7" id="KW-0285">Flavoprotein</keyword>
<comment type="catalytic activity">
    <reaction evidence="6">
        <text>a 2,3-saturated acyl-CoA + A = a 2,3-dehydroacyl-CoA + AH2</text>
        <dbReference type="Rhea" id="RHEA:48608"/>
        <dbReference type="ChEBI" id="CHEBI:13193"/>
        <dbReference type="ChEBI" id="CHEBI:17499"/>
        <dbReference type="ChEBI" id="CHEBI:60015"/>
        <dbReference type="ChEBI" id="CHEBI:65111"/>
    </reaction>
</comment>
<dbReference type="SUPFAM" id="SSF56645">
    <property type="entry name" value="Acyl-CoA dehydrogenase NM domain-like"/>
    <property type="match status" value="1"/>
</dbReference>
<gene>
    <name evidence="12" type="ORF">KKR91_15325</name>
</gene>
<dbReference type="FunFam" id="1.10.540.10:FF:000001">
    <property type="entry name" value="Very long-chain-specific acyl-CoA dehydrogenase, mitochondrial"/>
    <property type="match status" value="1"/>
</dbReference>
<dbReference type="KEGG" id="ajg:KKR91_15325"/>
<dbReference type="SUPFAM" id="SSF47203">
    <property type="entry name" value="Acyl-CoA dehydrogenase C-terminal domain-like"/>
    <property type="match status" value="1"/>
</dbReference>
<keyword evidence="5 7" id="KW-0560">Oxidoreductase</keyword>
<feature type="compositionally biased region" description="Polar residues" evidence="8">
    <location>
        <begin position="1"/>
        <end position="10"/>
    </location>
</feature>
<evidence type="ECO:0000256" key="2">
    <source>
        <dbReference type="ARBA" id="ARBA00009347"/>
    </source>
</evidence>
<dbReference type="InterPro" id="IPR036250">
    <property type="entry name" value="AcylCo_DH-like_C"/>
</dbReference>
<evidence type="ECO:0000256" key="7">
    <source>
        <dbReference type="RuleBase" id="RU362125"/>
    </source>
</evidence>
<dbReference type="InterPro" id="IPR009100">
    <property type="entry name" value="AcylCoA_DH/oxidase_NM_dom_sf"/>
</dbReference>
<feature type="domain" description="Acyl-CoA dehydrogenase/oxidase C-terminal" evidence="9">
    <location>
        <begin position="295"/>
        <end position="453"/>
    </location>
</feature>
<evidence type="ECO:0000256" key="6">
    <source>
        <dbReference type="ARBA" id="ARBA00052546"/>
    </source>
</evidence>
<evidence type="ECO:0000256" key="3">
    <source>
        <dbReference type="ARBA" id="ARBA00022630"/>
    </source>
</evidence>
<dbReference type="FunFam" id="1.20.140.10:FF:000019">
    <property type="entry name" value="Acyl-CoA dehydrogenase"/>
    <property type="match status" value="1"/>
</dbReference>
<reference evidence="12 13" key="1">
    <citation type="submission" date="2021-05" db="EMBL/GenBank/DDBJ databases">
        <title>Novel species in genus Arthrobacter.</title>
        <authorList>
            <person name="Zhang G."/>
        </authorList>
    </citation>
    <scope>NUCLEOTIDE SEQUENCE [LARGE SCALE GENOMIC DNA]</scope>
    <source>
        <strain evidence="13">zg-ZUI227</strain>
    </source>
</reference>
<proteinExistence type="inferred from homology"/>
<protein>
    <submittedName>
        <fullName evidence="12">Acyl-CoA dehydrogenase family protein</fullName>
    </submittedName>
</protein>
<dbReference type="Gene3D" id="1.20.140.10">
    <property type="entry name" value="Butyryl-CoA Dehydrogenase, subunit A, domain 3"/>
    <property type="match status" value="2"/>
</dbReference>
<dbReference type="GO" id="GO:0050660">
    <property type="term" value="F:flavin adenine dinucleotide binding"/>
    <property type="evidence" value="ECO:0007669"/>
    <property type="project" value="InterPro"/>
</dbReference>
<dbReference type="PANTHER" id="PTHR43884">
    <property type="entry name" value="ACYL-COA DEHYDROGENASE"/>
    <property type="match status" value="1"/>
</dbReference>
<dbReference type="RefSeq" id="WP_210227540.1">
    <property type="nucleotide sequence ID" value="NZ_CP076022.1"/>
</dbReference>
<feature type="region of interest" description="Disordered" evidence="8">
    <location>
        <begin position="1"/>
        <end position="27"/>
    </location>
</feature>
<dbReference type="InterPro" id="IPR006091">
    <property type="entry name" value="Acyl-CoA_Oxase/DH_mid-dom"/>
</dbReference>
<dbReference type="Pfam" id="PF00441">
    <property type="entry name" value="Acyl-CoA_dh_1"/>
    <property type="match status" value="1"/>
</dbReference>
<comment type="cofactor">
    <cofactor evidence="1 7">
        <name>FAD</name>
        <dbReference type="ChEBI" id="CHEBI:57692"/>
    </cofactor>
</comment>
<dbReference type="Gene3D" id="2.40.110.10">
    <property type="entry name" value="Butyryl-CoA Dehydrogenase, subunit A, domain 2"/>
    <property type="match status" value="1"/>
</dbReference>
<name>A0A975M4N6_9MICC</name>
<organism evidence="12 13">
    <name type="scientific">Arthrobacter jiangjiafuii</name>
    <dbReference type="NCBI Taxonomy" id="2817475"/>
    <lineage>
        <taxon>Bacteria</taxon>
        <taxon>Bacillati</taxon>
        <taxon>Actinomycetota</taxon>
        <taxon>Actinomycetes</taxon>
        <taxon>Micrococcales</taxon>
        <taxon>Micrococcaceae</taxon>
        <taxon>Arthrobacter</taxon>
    </lineage>
</organism>
<dbReference type="InterPro" id="IPR009075">
    <property type="entry name" value="AcylCo_DH/oxidase_C"/>
</dbReference>
<dbReference type="EMBL" id="CP076022">
    <property type="protein sequence ID" value="QWC09810.1"/>
    <property type="molecule type" value="Genomic_DNA"/>
</dbReference>
<dbReference type="GO" id="GO:0003995">
    <property type="term" value="F:acyl-CoA dehydrogenase activity"/>
    <property type="evidence" value="ECO:0007669"/>
    <property type="project" value="TreeGrafter"/>
</dbReference>
<dbReference type="InterPro" id="IPR037069">
    <property type="entry name" value="AcylCoA_DH/ox_N_sf"/>
</dbReference>
<dbReference type="PANTHER" id="PTHR43884:SF9">
    <property type="entry name" value="COMPLEX I ASSEMBLY FACTOR ACAD9, MITOCHONDRIAL"/>
    <property type="match status" value="1"/>
</dbReference>
<feature type="domain" description="Acyl-CoA oxidase/dehydrogenase middle" evidence="10">
    <location>
        <begin position="185"/>
        <end position="280"/>
    </location>
</feature>
<evidence type="ECO:0000259" key="11">
    <source>
        <dbReference type="Pfam" id="PF02771"/>
    </source>
</evidence>
<evidence type="ECO:0000259" key="9">
    <source>
        <dbReference type="Pfam" id="PF00441"/>
    </source>
</evidence>
<dbReference type="Proteomes" id="UP000676885">
    <property type="component" value="Chromosome"/>
</dbReference>
<evidence type="ECO:0000256" key="8">
    <source>
        <dbReference type="SAM" id="MobiDB-lite"/>
    </source>
</evidence>
<dbReference type="Pfam" id="PF02771">
    <property type="entry name" value="Acyl-CoA_dh_N"/>
    <property type="match status" value="1"/>
</dbReference>
<evidence type="ECO:0000256" key="1">
    <source>
        <dbReference type="ARBA" id="ARBA00001974"/>
    </source>
</evidence>
<accession>A0A975M4N6</accession>
<dbReference type="InterPro" id="IPR046373">
    <property type="entry name" value="Acyl-CoA_Oxase/DH_mid-dom_sf"/>
</dbReference>
<keyword evidence="13" id="KW-1185">Reference proteome</keyword>
<sequence length="658" mass="71155">MSTKDLQQAADSAENDGAREVREREVTASDARALAEASRIAEDQRPSFAKGIYMGSYNLDLIRPHQRDPEEDIRARGFLDQLTAYCATLDGELIERTGAIPDEYLRGLAELGVFGMKIPRKYSGLGLSLLSYGRALMVLSSVHPSLGALTSAHLSIGVPEPVKVFGTEEQKEEYLPRCAGGAISAFLLTEPDVGSDPARMRATAVPSEDGSEYVLDGVKLWTTNGVIAELVVVMAAVPPHGTEKGGVSAFVVEMDIPGITVENRNNFMGLRGIENGVTRLRGVRVPSANRLGREGQGLKIALTTLNTGRLSIPAMCAASGKWSLKIARGWTGAREQWGRPIWQHEAVGKKVAFIAATAFAVESVFELSAEMADAGTKDIRIEAALAKLWASEMAFRIGDELVQIRGGRGFETASSLAARGERAVAAEQQLRDLRINRVFEGSTEIMHLLIARDAVDAHLKAAGDLAVAGSSLSSKVQSAVKASGFYGRWLPTLAAGRGSVPTAYAEFGPLSGHLRYADRASRRLARSTFYGMARWQAGLEHHQVFLGRIVDIGAELFAMSAVCMRAETMRGKDPQEGAAAYELAGAFCAQSRVRIDTLFDDLWRNSDAEDRRLAKGVLGDRYTWLEAGVLDQSEGTGPWISETANGTVAGENLHRRYR</sequence>
<dbReference type="InterPro" id="IPR013786">
    <property type="entry name" value="AcylCoA_DH/ox_N"/>
</dbReference>